<feature type="region of interest" description="Disordered" evidence="1">
    <location>
        <begin position="40"/>
        <end position="59"/>
    </location>
</feature>
<reference evidence="3" key="1">
    <citation type="journal article" date="2014" name="Front. Microbiol.">
        <title>High frequency of phylogenetically diverse reductive dehalogenase-homologous genes in deep subseafloor sedimentary metagenomes.</title>
        <authorList>
            <person name="Kawai M."/>
            <person name="Futagami T."/>
            <person name="Toyoda A."/>
            <person name="Takaki Y."/>
            <person name="Nishi S."/>
            <person name="Hori S."/>
            <person name="Arai W."/>
            <person name="Tsubouchi T."/>
            <person name="Morono Y."/>
            <person name="Uchiyama I."/>
            <person name="Ito T."/>
            <person name="Fujiyama A."/>
            <person name="Inagaki F."/>
            <person name="Takami H."/>
        </authorList>
    </citation>
    <scope>NUCLEOTIDE SEQUENCE</scope>
    <source>
        <strain evidence="3">Expedition CK06-06</strain>
    </source>
</reference>
<name>X1A0B1_9ZZZZ</name>
<proteinExistence type="predicted"/>
<feature type="compositionally biased region" description="Basic and acidic residues" evidence="1">
    <location>
        <begin position="42"/>
        <end position="51"/>
    </location>
</feature>
<dbReference type="SUPFAM" id="SSF51735">
    <property type="entry name" value="NAD(P)-binding Rossmann-fold domains"/>
    <property type="match status" value="1"/>
</dbReference>
<evidence type="ECO:0000313" key="3">
    <source>
        <dbReference type="EMBL" id="GAG66163.1"/>
    </source>
</evidence>
<evidence type="ECO:0000259" key="2">
    <source>
        <dbReference type="Pfam" id="PF01408"/>
    </source>
</evidence>
<feature type="non-terminal residue" evidence="3">
    <location>
        <position position="59"/>
    </location>
</feature>
<dbReference type="AlphaFoldDB" id="X1A0B1"/>
<comment type="caution">
    <text evidence="3">The sequence shown here is derived from an EMBL/GenBank/DDBJ whole genome shotgun (WGS) entry which is preliminary data.</text>
</comment>
<dbReference type="Pfam" id="PF01408">
    <property type="entry name" value="GFO_IDH_MocA"/>
    <property type="match status" value="1"/>
</dbReference>
<evidence type="ECO:0000256" key="1">
    <source>
        <dbReference type="SAM" id="MobiDB-lite"/>
    </source>
</evidence>
<protein>
    <recommendedName>
        <fullName evidence="2">Gfo/Idh/MocA-like oxidoreductase N-terminal domain-containing protein</fullName>
    </recommendedName>
</protein>
<sequence>MVWESFTSEVLSALRTGKHVFCEKPLAINETELNEIEQLMQGERDKGEENNSPKTPIRY</sequence>
<dbReference type="InterPro" id="IPR036291">
    <property type="entry name" value="NAD(P)-bd_dom_sf"/>
</dbReference>
<dbReference type="Gene3D" id="3.40.50.720">
    <property type="entry name" value="NAD(P)-binding Rossmann-like Domain"/>
    <property type="match status" value="1"/>
</dbReference>
<dbReference type="EMBL" id="BART01006582">
    <property type="protein sequence ID" value="GAG66163.1"/>
    <property type="molecule type" value="Genomic_DNA"/>
</dbReference>
<dbReference type="GO" id="GO:0000166">
    <property type="term" value="F:nucleotide binding"/>
    <property type="evidence" value="ECO:0007669"/>
    <property type="project" value="InterPro"/>
</dbReference>
<gene>
    <name evidence="3" type="ORF">S01H4_15015</name>
</gene>
<organism evidence="3">
    <name type="scientific">marine sediment metagenome</name>
    <dbReference type="NCBI Taxonomy" id="412755"/>
    <lineage>
        <taxon>unclassified sequences</taxon>
        <taxon>metagenomes</taxon>
        <taxon>ecological metagenomes</taxon>
    </lineage>
</organism>
<feature type="domain" description="Gfo/Idh/MocA-like oxidoreductase N-terminal" evidence="2">
    <location>
        <begin position="10"/>
        <end position="41"/>
    </location>
</feature>
<accession>X1A0B1</accession>
<dbReference type="InterPro" id="IPR000683">
    <property type="entry name" value="Gfo/Idh/MocA-like_OxRdtase_N"/>
</dbReference>